<organism evidence="3 4">
    <name type="scientific">Rubus argutus</name>
    <name type="common">Southern blackberry</name>
    <dbReference type="NCBI Taxonomy" id="59490"/>
    <lineage>
        <taxon>Eukaryota</taxon>
        <taxon>Viridiplantae</taxon>
        <taxon>Streptophyta</taxon>
        <taxon>Embryophyta</taxon>
        <taxon>Tracheophyta</taxon>
        <taxon>Spermatophyta</taxon>
        <taxon>Magnoliopsida</taxon>
        <taxon>eudicotyledons</taxon>
        <taxon>Gunneridae</taxon>
        <taxon>Pentapetalae</taxon>
        <taxon>rosids</taxon>
        <taxon>fabids</taxon>
        <taxon>Rosales</taxon>
        <taxon>Rosaceae</taxon>
        <taxon>Rosoideae</taxon>
        <taxon>Rosoideae incertae sedis</taxon>
        <taxon>Rubus</taxon>
    </lineage>
</organism>
<gene>
    <name evidence="3" type="ORF">M0R45_005936</name>
    <name evidence="2" type="ORF">M0R45_007520</name>
</gene>
<feature type="compositionally biased region" description="Low complexity" evidence="1">
    <location>
        <begin position="13"/>
        <end position="33"/>
    </location>
</feature>
<evidence type="ECO:0000256" key="1">
    <source>
        <dbReference type="SAM" id="MobiDB-lite"/>
    </source>
</evidence>
<evidence type="ECO:0000313" key="4">
    <source>
        <dbReference type="Proteomes" id="UP001457282"/>
    </source>
</evidence>
<sequence>MEPNHKYHLNSKSSPLHQLQSHNSHHNQSPSHQAVMSFSSHCRPWHLQRSAHYTCKFTNHRTHIKTHFIAPTTCTAASLLSAIPDGVPLRITITNGAISGCISTADEPS</sequence>
<proteinExistence type="predicted"/>
<dbReference type="Proteomes" id="UP001457282">
    <property type="component" value="Unassembled WGS sequence"/>
</dbReference>
<dbReference type="AlphaFoldDB" id="A0AAW1YPA8"/>
<dbReference type="EMBL" id="JBEDUW010000002">
    <property type="protein sequence ID" value="KAK9941827.1"/>
    <property type="molecule type" value="Genomic_DNA"/>
</dbReference>
<comment type="caution">
    <text evidence="3">The sequence shown here is derived from an EMBL/GenBank/DDBJ whole genome shotgun (WGS) entry which is preliminary data.</text>
</comment>
<protein>
    <submittedName>
        <fullName evidence="3">Uncharacterized protein</fullName>
    </submittedName>
</protein>
<keyword evidence="4" id="KW-1185">Reference proteome</keyword>
<feature type="region of interest" description="Disordered" evidence="1">
    <location>
        <begin position="1"/>
        <end position="35"/>
    </location>
</feature>
<name>A0AAW1YPA8_RUBAR</name>
<reference evidence="3 4" key="1">
    <citation type="journal article" date="2023" name="G3 (Bethesda)">
        <title>A chromosome-length genome assembly and annotation of blackberry (Rubus argutus, cv. 'Hillquist').</title>
        <authorList>
            <person name="Bruna T."/>
            <person name="Aryal R."/>
            <person name="Dudchenko O."/>
            <person name="Sargent D.J."/>
            <person name="Mead D."/>
            <person name="Buti M."/>
            <person name="Cavallini A."/>
            <person name="Hytonen T."/>
            <person name="Andres J."/>
            <person name="Pham M."/>
            <person name="Weisz D."/>
            <person name="Mascagni F."/>
            <person name="Usai G."/>
            <person name="Natali L."/>
            <person name="Bassil N."/>
            <person name="Fernandez G.E."/>
            <person name="Lomsadze A."/>
            <person name="Armour M."/>
            <person name="Olukolu B."/>
            <person name="Poorten T."/>
            <person name="Britton C."/>
            <person name="Davik J."/>
            <person name="Ashrafi H."/>
            <person name="Aiden E.L."/>
            <person name="Borodovsky M."/>
            <person name="Worthington M."/>
        </authorList>
    </citation>
    <scope>NUCLEOTIDE SEQUENCE [LARGE SCALE GENOMIC DNA]</scope>
    <source>
        <strain evidence="3">PI 553951</strain>
    </source>
</reference>
<dbReference type="EMBL" id="JBEDUW010000001">
    <property type="protein sequence ID" value="KAK9950444.1"/>
    <property type="molecule type" value="Genomic_DNA"/>
</dbReference>
<accession>A0AAW1YPA8</accession>
<evidence type="ECO:0000313" key="2">
    <source>
        <dbReference type="EMBL" id="KAK9941827.1"/>
    </source>
</evidence>
<evidence type="ECO:0000313" key="3">
    <source>
        <dbReference type="EMBL" id="KAK9950444.1"/>
    </source>
</evidence>